<feature type="region of interest" description="Disordered" evidence="1">
    <location>
        <begin position="70"/>
        <end position="92"/>
    </location>
</feature>
<evidence type="ECO:0000313" key="3">
    <source>
        <dbReference type="RefSeq" id="XP_011641359.1"/>
    </source>
</evidence>
<feature type="compositionally biased region" description="Polar residues" evidence="1">
    <location>
        <begin position="75"/>
        <end position="89"/>
    </location>
</feature>
<evidence type="ECO:0000256" key="1">
    <source>
        <dbReference type="SAM" id="MobiDB-lite"/>
    </source>
</evidence>
<evidence type="ECO:0000313" key="2">
    <source>
        <dbReference type="Proteomes" id="UP000504615"/>
    </source>
</evidence>
<reference evidence="3" key="1">
    <citation type="submission" date="2025-08" db="UniProtKB">
        <authorList>
            <consortium name="RefSeq"/>
        </authorList>
    </citation>
    <scope>IDENTIFICATION</scope>
</reference>
<name>A0A6I9WJ10_9HYME</name>
<accession>A0A6I9WJ10</accession>
<sequence length="195" mass="22591">MFSSTKSYTYSALKGTEAHCYFFFHAVRTVSVHQFVSNSISRCQSKYIFSPSTSDQVSWRHRFHLHHLAGPKSPAFQNNMRSTSSSLSDAQRRRRALKRLRYRRNKRARRSANYLSPRTSKVFTRAEEITSCSNTRPYSLCMSPPSYSPIRPSESGSLPDFRALFPERHDTNFQYPDFLTKESLDEFCGLLPLLP</sequence>
<dbReference type="GeneID" id="105429847"/>
<dbReference type="AlphaFoldDB" id="A0A6I9WJ10"/>
<dbReference type="Proteomes" id="UP000504615">
    <property type="component" value="Unplaced"/>
</dbReference>
<dbReference type="RefSeq" id="XP_011641359.1">
    <property type="nucleotide sequence ID" value="XM_011643057.2"/>
</dbReference>
<proteinExistence type="predicted"/>
<protein>
    <submittedName>
        <fullName evidence="3">Uncharacterized protein LOC105429847</fullName>
    </submittedName>
</protein>
<keyword evidence="2" id="KW-1185">Reference proteome</keyword>
<gene>
    <name evidence="3" type="primary">LOC105429847</name>
</gene>
<organism evidence="2 3">
    <name type="scientific">Pogonomyrmex barbatus</name>
    <name type="common">red harvester ant</name>
    <dbReference type="NCBI Taxonomy" id="144034"/>
    <lineage>
        <taxon>Eukaryota</taxon>
        <taxon>Metazoa</taxon>
        <taxon>Ecdysozoa</taxon>
        <taxon>Arthropoda</taxon>
        <taxon>Hexapoda</taxon>
        <taxon>Insecta</taxon>
        <taxon>Pterygota</taxon>
        <taxon>Neoptera</taxon>
        <taxon>Endopterygota</taxon>
        <taxon>Hymenoptera</taxon>
        <taxon>Apocrita</taxon>
        <taxon>Aculeata</taxon>
        <taxon>Formicoidea</taxon>
        <taxon>Formicidae</taxon>
        <taxon>Myrmicinae</taxon>
        <taxon>Pogonomyrmex</taxon>
    </lineage>
</organism>
<dbReference type="KEGG" id="pbar:105429847"/>